<name>A0A1H8YLV7_9PSEU</name>
<dbReference type="SUPFAM" id="SSF46894">
    <property type="entry name" value="C-terminal effector domain of the bipartite response regulators"/>
    <property type="match status" value="2"/>
</dbReference>
<dbReference type="Pfam" id="PF00486">
    <property type="entry name" value="Trans_reg_C"/>
    <property type="match status" value="1"/>
</dbReference>
<evidence type="ECO:0000256" key="2">
    <source>
        <dbReference type="ARBA" id="ARBA00023015"/>
    </source>
</evidence>
<dbReference type="PROSITE" id="PS50043">
    <property type="entry name" value="HTH_LUXR_2"/>
    <property type="match status" value="1"/>
</dbReference>
<dbReference type="Pfam" id="PF00196">
    <property type="entry name" value="GerE"/>
    <property type="match status" value="1"/>
</dbReference>
<reference evidence="8 9" key="1">
    <citation type="submission" date="2016-10" db="EMBL/GenBank/DDBJ databases">
        <authorList>
            <person name="de Groot N.N."/>
        </authorList>
    </citation>
    <scope>NUCLEOTIDE SEQUENCE [LARGE SCALE GENOMIC DNA]</scope>
    <source>
        <strain evidence="8 9">DSM 44993</strain>
    </source>
</reference>
<evidence type="ECO:0000256" key="5">
    <source>
        <dbReference type="PROSITE-ProRule" id="PRU01091"/>
    </source>
</evidence>
<dbReference type="Proteomes" id="UP000198582">
    <property type="component" value="Unassembled WGS sequence"/>
</dbReference>
<dbReference type="SUPFAM" id="SSF48452">
    <property type="entry name" value="TPR-like"/>
    <property type="match status" value="1"/>
</dbReference>
<dbReference type="InterPro" id="IPR000792">
    <property type="entry name" value="Tscrpt_reg_LuxR_C"/>
</dbReference>
<evidence type="ECO:0000313" key="8">
    <source>
        <dbReference type="EMBL" id="SEP53136.1"/>
    </source>
</evidence>
<protein>
    <submittedName>
        <fullName evidence="8">DNA-binding transcriptional activator of the SARP family</fullName>
    </submittedName>
</protein>
<dbReference type="InterPro" id="IPR016032">
    <property type="entry name" value="Sig_transdc_resp-reg_C-effctor"/>
</dbReference>
<evidence type="ECO:0000259" key="7">
    <source>
        <dbReference type="PROSITE" id="PS51755"/>
    </source>
</evidence>
<dbReference type="InterPro" id="IPR036388">
    <property type="entry name" value="WH-like_DNA-bd_sf"/>
</dbReference>
<accession>A0A1H8YLV7</accession>
<dbReference type="PROSITE" id="PS51755">
    <property type="entry name" value="OMPR_PHOB"/>
    <property type="match status" value="1"/>
</dbReference>
<proteinExistence type="inferred from homology"/>
<evidence type="ECO:0000256" key="4">
    <source>
        <dbReference type="ARBA" id="ARBA00023163"/>
    </source>
</evidence>
<sequence length="327" mass="35027">MVATTIDDPVRACAPVTGRERDVLSALGRGLTNSEIAAALATSETAVDGDVGQLLTRLGLRDRAAAIVYAFDHGIVTPRQVPAPGSPLRISVLGPVRVFSGAEPVAVGPVRQQALLAALVLRPDVTVGRRELLDRVWGLEPPVGNVVPVYVYRLRKCLPPGDLITRDGAGYRFAGRGVRVDSVRLEELVAEAGAARHSGDLPAAVAAYGRALELFRGEPLAGLPGPFAELERLRLTERRIVLSQQKAEWQLRLGRHADAVGELWTLAPEHPHSEPLAALLMRALHRAGRPADALAVFTRTRRRLADDLGVAPGELLRGARRAVLQGV</sequence>
<dbReference type="AlphaFoldDB" id="A0A1H8YLV7"/>
<dbReference type="GO" id="GO:0003677">
    <property type="term" value="F:DNA binding"/>
    <property type="evidence" value="ECO:0007669"/>
    <property type="project" value="UniProtKB-UniRule"/>
</dbReference>
<dbReference type="SMART" id="SM00862">
    <property type="entry name" value="Trans_reg_C"/>
    <property type="match status" value="1"/>
</dbReference>
<dbReference type="CDD" id="cd00383">
    <property type="entry name" value="trans_reg_C"/>
    <property type="match status" value="1"/>
</dbReference>
<dbReference type="PANTHER" id="PTHR35807">
    <property type="entry name" value="TRANSCRIPTIONAL REGULATOR REDD-RELATED"/>
    <property type="match status" value="1"/>
</dbReference>
<dbReference type="EMBL" id="FOEF01000024">
    <property type="protein sequence ID" value="SEP53136.1"/>
    <property type="molecule type" value="Genomic_DNA"/>
</dbReference>
<dbReference type="PANTHER" id="PTHR35807:SF1">
    <property type="entry name" value="TRANSCRIPTIONAL REGULATOR REDD"/>
    <property type="match status" value="1"/>
</dbReference>
<dbReference type="RefSeq" id="WP_091627527.1">
    <property type="nucleotide sequence ID" value="NZ_FOEF01000024.1"/>
</dbReference>
<dbReference type="GO" id="GO:0006355">
    <property type="term" value="P:regulation of DNA-templated transcription"/>
    <property type="evidence" value="ECO:0007669"/>
    <property type="project" value="InterPro"/>
</dbReference>
<dbReference type="SMART" id="SM01043">
    <property type="entry name" value="BTAD"/>
    <property type="match status" value="1"/>
</dbReference>
<dbReference type="GO" id="GO:0000160">
    <property type="term" value="P:phosphorelay signal transduction system"/>
    <property type="evidence" value="ECO:0007669"/>
    <property type="project" value="InterPro"/>
</dbReference>
<dbReference type="InterPro" id="IPR051677">
    <property type="entry name" value="AfsR-DnrI-RedD_regulator"/>
</dbReference>
<dbReference type="InterPro" id="IPR005158">
    <property type="entry name" value="BTAD"/>
</dbReference>
<gene>
    <name evidence="8" type="ORF">SAMN04489732_124107</name>
</gene>
<evidence type="ECO:0000256" key="1">
    <source>
        <dbReference type="ARBA" id="ARBA00005820"/>
    </source>
</evidence>
<dbReference type="SMART" id="SM00421">
    <property type="entry name" value="HTH_LUXR"/>
    <property type="match status" value="1"/>
</dbReference>
<evidence type="ECO:0000256" key="3">
    <source>
        <dbReference type="ARBA" id="ARBA00023125"/>
    </source>
</evidence>
<feature type="DNA-binding region" description="OmpR/PhoB-type" evidence="5">
    <location>
        <begin position="79"/>
        <end position="175"/>
    </location>
</feature>
<dbReference type="STRING" id="394193.SAMN04489732_124107"/>
<dbReference type="OrthoDB" id="4336084at2"/>
<evidence type="ECO:0000313" key="9">
    <source>
        <dbReference type="Proteomes" id="UP000198582"/>
    </source>
</evidence>
<dbReference type="InterPro" id="IPR001867">
    <property type="entry name" value="OmpR/PhoB-type_DNA-bd"/>
</dbReference>
<comment type="similarity">
    <text evidence="1">Belongs to the AfsR/DnrI/RedD regulatory family.</text>
</comment>
<dbReference type="InterPro" id="IPR011990">
    <property type="entry name" value="TPR-like_helical_dom_sf"/>
</dbReference>
<dbReference type="Pfam" id="PF03704">
    <property type="entry name" value="BTAD"/>
    <property type="match status" value="1"/>
</dbReference>
<keyword evidence="2" id="KW-0805">Transcription regulation</keyword>
<organism evidence="8 9">
    <name type="scientific">Amycolatopsis saalfeldensis</name>
    <dbReference type="NCBI Taxonomy" id="394193"/>
    <lineage>
        <taxon>Bacteria</taxon>
        <taxon>Bacillati</taxon>
        <taxon>Actinomycetota</taxon>
        <taxon>Actinomycetes</taxon>
        <taxon>Pseudonocardiales</taxon>
        <taxon>Pseudonocardiaceae</taxon>
        <taxon>Amycolatopsis</taxon>
    </lineage>
</organism>
<dbReference type="CDD" id="cd15831">
    <property type="entry name" value="BTAD"/>
    <property type="match status" value="1"/>
</dbReference>
<evidence type="ECO:0000259" key="6">
    <source>
        <dbReference type="PROSITE" id="PS50043"/>
    </source>
</evidence>
<keyword evidence="4" id="KW-0804">Transcription</keyword>
<keyword evidence="3 5" id="KW-0238">DNA-binding</keyword>
<dbReference type="CDD" id="cd06170">
    <property type="entry name" value="LuxR_C_like"/>
    <property type="match status" value="1"/>
</dbReference>
<feature type="domain" description="OmpR/PhoB-type" evidence="7">
    <location>
        <begin position="79"/>
        <end position="175"/>
    </location>
</feature>
<keyword evidence="9" id="KW-1185">Reference proteome</keyword>
<feature type="domain" description="HTH luxR-type" evidence="6">
    <location>
        <begin position="9"/>
        <end position="74"/>
    </location>
</feature>
<dbReference type="Gene3D" id="1.25.40.10">
    <property type="entry name" value="Tetratricopeptide repeat domain"/>
    <property type="match status" value="1"/>
</dbReference>
<dbReference type="Gene3D" id="1.10.10.10">
    <property type="entry name" value="Winged helix-like DNA-binding domain superfamily/Winged helix DNA-binding domain"/>
    <property type="match status" value="2"/>
</dbReference>